<gene>
    <name evidence="2" type="ORF">ACFQZM_38720</name>
</gene>
<name>A0ABW2XVT8_9ACTN</name>
<feature type="region of interest" description="Disordered" evidence="1">
    <location>
        <begin position="1"/>
        <end position="21"/>
    </location>
</feature>
<proteinExistence type="predicted"/>
<dbReference type="Gene3D" id="1.10.10.10">
    <property type="entry name" value="Winged helix-like DNA-binding domain superfamily/Winged helix DNA-binding domain"/>
    <property type="match status" value="1"/>
</dbReference>
<organism evidence="2 3">
    <name type="scientific">Actinomadura fibrosa</name>
    <dbReference type="NCBI Taxonomy" id="111802"/>
    <lineage>
        <taxon>Bacteria</taxon>
        <taxon>Bacillati</taxon>
        <taxon>Actinomycetota</taxon>
        <taxon>Actinomycetes</taxon>
        <taxon>Streptosporangiales</taxon>
        <taxon>Thermomonosporaceae</taxon>
        <taxon>Actinomadura</taxon>
    </lineage>
</organism>
<dbReference type="PANTHER" id="PTHR30363">
    <property type="entry name" value="HTH-TYPE TRANSCRIPTIONAL REGULATOR SRLR-RELATED"/>
    <property type="match status" value="1"/>
</dbReference>
<evidence type="ECO:0000313" key="2">
    <source>
        <dbReference type="EMBL" id="MFD0690474.1"/>
    </source>
</evidence>
<accession>A0ABW2XVT8</accession>
<keyword evidence="3" id="KW-1185">Reference proteome</keyword>
<sequence length="273" mass="28470">MSGTARGARPGAQSGGNTERDTRARVARLILEHGPVTASALGERVGLTPAAVRRHLDALLAEGMIEVRRARPAQTRRGRGRPAKWFAITDAGRSAFVHAYDDLASSALRFLAETAGDGAVTEFARRQIADLERRYRPVVQAAPPHQRVRTLAEALSGDGYAAAAAKAPQGAGDQLCQHHCPVAHVAAEFPQLCEAETEAFSRLLGTPVQRLATIAHGDGICTTHVSSRSLCGGGAAEDPAAGGVTPQGDAGDALEASPETTSNSDEESGRTSL</sequence>
<comment type="caution">
    <text evidence="2">The sequence shown here is derived from an EMBL/GenBank/DDBJ whole genome shotgun (WGS) entry which is preliminary data.</text>
</comment>
<feature type="region of interest" description="Disordered" evidence="1">
    <location>
        <begin position="231"/>
        <end position="273"/>
    </location>
</feature>
<dbReference type="InterPro" id="IPR036388">
    <property type="entry name" value="WH-like_DNA-bd_sf"/>
</dbReference>
<dbReference type="Pfam" id="PF12840">
    <property type="entry name" value="HTH_20"/>
    <property type="match status" value="1"/>
</dbReference>
<dbReference type="RefSeq" id="WP_131761716.1">
    <property type="nucleotide sequence ID" value="NZ_CAACUY010000184.1"/>
</dbReference>
<reference evidence="3" key="1">
    <citation type="journal article" date="2019" name="Int. J. Syst. Evol. Microbiol.">
        <title>The Global Catalogue of Microorganisms (GCM) 10K type strain sequencing project: providing services to taxonomists for standard genome sequencing and annotation.</title>
        <authorList>
            <consortium name="The Broad Institute Genomics Platform"/>
            <consortium name="The Broad Institute Genome Sequencing Center for Infectious Disease"/>
            <person name="Wu L."/>
            <person name="Ma J."/>
        </authorList>
    </citation>
    <scope>NUCLEOTIDE SEQUENCE [LARGE SCALE GENOMIC DNA]</scope>
    <source>
        <strain evidence="3">JCM 9371</strain>
    </source>
</reference>
<dbReference type="EMBL" id="JBHTGP010000018">
    <property type="protein sequence ID" value="MFD0690474.1"/>
    <property type="molecule type" value="Genomic_DNA"/>
</dbReference>
<dbReference type="InterPro" id="IPR036390">
    <property type="entry name" value="WH_DNA-bd_sf"/>
</dbReference>
<dbReference type="PANTHER" id="PTHR30363:SF28">
    <property type="entry name" value="TRANSCRIPTIONAL REGULATORY PROTEIN-RELATED"/>
    <property type="match status" value="1"/>
</dbReference>
<dbReference type="InterPro" id="IPR011991">
    <property type="entry name" value="ArsR-like_HTH"/>
</dbReference>
<protein>
    <submittedName>
        <fullName evidence="2">Helix-turn-helix transcriptional regulator</fullName>
    </submittedName>
</protein>
<dbReference type="Proteomes" id="UP001597063">
    <property type="component" value="Unassembled WGS sequence"/>
</dbReference>
<dbReference type="InterPro" id="IPR050313">
    <property type="entry name" value="Carb_Metab_HTH_regulators"/>
</dbReference>
<dbReference type="CDD" id="cd00090">
    <property type="entry name" value="HTH_ARSR"/>
    <property type="match status" value="1"/>
</dbReference>
<dbReference type="SUPFAM" id="SSF46785">
    <property type="entry name" value="Winged helix' DNA-binding domain"/>
    <property type="match status" value="1"/>
</dbReference>
<evidence type="ECO:0000256" key="1">
    <source>
        <dbReference type="SAM" id="MobiDB-lite"/>
    </source>
</evidence>
<evidence type="ECO:0000313" key="3">
    <source>
        <dbReference type="Proteomes" id="UP001597063"/>
    </source>
</evidence>